<dbReference type="Proteomes" id="UP001244341">
    <property type="component" value="Chromosome 10b"/>
</dbReference>
<reference evidence="1 2" key="1">
    <citation type="submission" date="2023-05" db="EMBL/GenBank/DDBJ databases">
        <title>A 100% complete, gapless, phased diploid assembly of the Scenedesmus obliquus UTEX 3031 genome.</title>
        <authorList>
            <person name="Biondi T.C."/>
            <person name="Hanschen E.R."/>
            <person name="Kwon T."/>
            <person name="Eng W."/>
            <person name="Kruse C.P.S."/>
            <person name="Koehler S.I."/>
            <person name="Kunde Y."/>
            <person name="Gleasner C.D."/>
            <person name="You Mak K.T."/>
            <person name="Polle J."/>
            <person name="Hovde B.T."/>
            <person name="Starkenburg S.R."/>
        </authorList>
    </citation>
    <scope>NUCLEOTIDE SEQUENCE [LARGE SCALE GENOMIC DNA]</scope>
    <source>
        <strain evidence="1 2">DOE0152z</strain>
    </source>
</reference>
<organism evidence="1 2">
    <name type="scientific">Tetradesmus obliquus</name>
    <name type="common">Green alga</name>
    <name type="synonym">Acutodesmus obliquus</name>
    <dbReference type="NCBI Taxonomy" id="3088"/>
    <lineage>
        <taxon>Eukaryota</taxon>
        <taxon>Viridiplantae</taxon>
        <taxon>Chlorophyta</taxon>
        <taxon>core chlorophytes</taxon>
        <taxon>Chlorophyceae</taxon>
        <taxon>CS clade</taxon>
        <taxon>Sphaeropleales</taxon>
        <taxon>Scenedesmaceae</taxon>
        <taxon>Tetradesmus</taxon>
    </lineage>
</organism>
<sequence length="455" mass="48256">MTAQLAAPAELHQFALSCATTAAQQLRLWADRPCVLQGSPAAAARLTTAVVQGYIHFPWTGDSRAKVRRNVLPPGFLSAYTAACEALAAALETASAENLEADIAEMTAVLLWVWQAAMEMFDDGAALEDSTMYSLVLPVVQLAGAALRCWSGPAAVHISKGKQAEQGSFTARAVGEPLSRALLGSQIPDLQLLAALQQPSSAAALESSIRCWAHQLTIDPASLTPPQQRWPLLQGLGSVVVANLAWATAMQISSIDAENLHGFKLLMAKLQAATSNAEEDDVAAMQELDKMRTCMTVALIVPVSKGLTYEAAPAEVHRMAVNASITAAHLLRLWADRPCVLQGSSAAARLTTAVVRHHISFPWEGESRTKVRRYALTPGFVSAYSTACEALAAALDKARAADVPQHIAEMAAMLLGVWQAAVAMFDDAGALEDSTMFSLVLPVVQLAGAGGWYCC</sequence>
<protein>
    <submittedName>
        <fullName evidence="1">Uncharacterized protein</fullName>
    </submittedName>
</protein>
<dbReference type="EMBL" id="CP126217">
    <property type="protein sequence ID" value="WIA18990.1"/>
    <property type="molecule type" value="Genomic_DNA"/>
</dbReference>
<name>A0ABY8UCG8_TETOB</name>
<accession>A0ABY8UCG8</accession>
<evidence type="ECO:0000313" key="2">
    <source>
        <dbReference type="Proteomes" id="UP001244341"/>
    </source>
</evidence>
<gene>
    <name evidence="1" type="ORF">OEZ85_003657</name>
</gene>
<evidence type="ECO:0000313" key="1">
    <source>
        <dbReference type="EMBL" id="WIA18990.1"/>
    </source>
</evidence>
<keyword evidence="2" id="KW-1185">Reference proteome</keyword>
<proteinExistence type="predicted"/>